<proteinExistence type="inferred from homology"/>
<dbReference type="PANTHER" id="PTHR13887">
    <property type="entry name" value="GLUTATHIONE S-TRANSFERASE KAPPA"/>
    <property type="match status" value="1"/>
</dbReference>
<evidence type="ECO:0000256" key="1">
    <source>
        <dbReference type="ARBA" id="ARBA00005791"/>
    </source>
</evidence>
<dbReference type="RefSeq" id="WP_340333121.1">
    <property type="nucleotide sequence ID" value="NZ_JBBKZS010000001.1"/>
</dbReference>
<sequence>MTTAFNPASLLAVDSATDHARGPAAARVTVVEYGDFECPSCRQAQSALKIVLAHFGNDLRFVFRHFPLREVHPHAEFAAEAAEAASAQHKFWQFHDLLFAHQLQLDEKHVRQYAQQAGLDMPRFANEMSDHVYLQRVREQIESGRRLGVRSTPTFYVNGAFCDVSFGLDHLHKVIDKALSDSSQ</sequence>
<evidence type="ECO:0000313" key="3">
    <source>
        <dbReference type="EMBL" id="MEJ8853007.1"/>
    </source>
</evidence>
<keyword evidence="4" id="KW-1185">Reference proteome</keyword>
<comment type="similarity">
    <text evidence="1">Belongs to the thioredoxin family. DsbA subfamily.</text>
</comment>
<dbReference type="EMBL" id="JBBKZS010000001">
    <property type="protein sequence ID" value="MEJ8853007.1"/>
    <property type="molecule type" value="Genomic_DNA"/>
</dbReference>
<dbReference type="InterPro" id="IPR013766">
    <property type="entry name" value="Thioredoxin_domain"/>
</dbReference>
<dbReference type="Proteomes" id="UP001367030">
    <property type="component" value="Unassembled WGS sequence"/>
</dbReference>
<name>A0ABU8WZP9_9BURK</name>
<comment type="caution">
    <text evidence="3">The sequence shown here is derived from an EMBL/GenBank/DDBJ whole genome shotgun (WGS) entry which is preliminary data.</text>
</comment>
<dbReference type="SUPFAM" id="SSF52833">
    <property type="entry name" value="Thioredoxin-like"/>
    <property type="match status" value="1"/>
</dbReference>
<feature type="domain" description="Thioredoxin" evidence="2">
    <location>
        <begin position="1"/>
        <end position="142"/>
    </location>
</feature>
<reference evidence="3 4" key="1">
    <citation type="submission" date="2024-03" db="EMBL/GenBank/DDBJ databases">
        <title>Novel species of the genus Variovorax.</title>
        <authorList>
            <person name="Liu Q."/>
            <person name="Xin Y.-H."/>
        </authorList>
    </citation>
    <scope>NUCLEOTIDE SEQUENCE [LARGE SCALE GENOMIC DNA]</scope>
    <source>
        <strain evidence="3 4">KACC 18901</strain>
    </source>
</reference>
<dbReference type="InterPro" id="IPR012336">
    <property type="entry name" value="Thioredoxin-like_fold"/>
</dbReference>
<evidence type="ECO:0000313" key="4">
    <source>
        <dbReference type="Proteomes" id="UP001367030"/>
    </source>
</evidence>
<dbReference type="Gene3D" id="3.40.30.10">
    <property type="entry name" value="Glutaredoxin"/>
    <property type="match status" value="1"/>
</dbReference>
<protein>
    <submittedName>
        <fullName evidence="3">Thioredoxin domain-containing protein</fullName>
    </submittedName>
</protein>
<organism evidence="3 4">
    <name type="scientific">Variovorax robiniae</name>
    <dbReference type="NCBI Taxonomy" id="1836199"/>
    <lineage>
        <taxon>Bacteria</taxon>
        <taxon>Pseudomonadati</taxon>
        <taxon>Pseudomonadota</taxon>
        <taxon>Betaproteobacteria</taxon>
        <taxon>Burkholderiales</taxon>
        <taxon>Comamonadaceae</taxon>
        <taxon>Variovorax</taxon>
    </lineage>
</organism>
<dbReference type="InterPro" id="IPR036249">
    <property type="entry name" value="Thioredoxin-like_sf"/>
</dbReference>
<evidence type="ECO:0000259" key="2">
    <source>
        <dbReference type="PROSITE" id="PS51352"/>
    </source>
</evidence>
<dbReference type="PROSITE" id="PS51352">
    <property type="entry name" value="THIOREDOXIN_2"/>
    <property type="match status" value="1"/>
</dbReference>
<gene>
    <name evidence="3" type="ORF">WKW79_00415</name>
</gene>
<dbReference type="Pfam" id="PF13462">
    <property type="entry name" value="Thioredoxin_4"/>
    <property type="match status" value="1"/>
</dbReference>
<accession>A0ABU8WZP9</accession>
<dbReference type="PANTHER" id="PTHR13887:SF55">
    <property type="entry name" value="SLR0313 PROTEIN"/>
    <property type="match status" value="1"/>
</dbReference>